<organism evidence="2 3">
    <name type="scientific">Arthrobotrys musiformis</name>
    <dbReference type="NCBI Taxonomy" id="47236"/>
    <lineage>
        <taxon>Eukaryota</taxon>
        <taxon>Fungi</taxon>
        <taxon>Dikarya</taxon>
        <taxon>Ascomycota</taxon>
        <taxon>Pezizomycotina</taxon>
        <taxon>Orbiliomycetes</taxon>
        <taxon>Orbiliales</taxon>
        <taxon>Orbiliaceae</taxon>
        <taxon>Arthrobotrys</taxon>
    </lineage>
</organism>
<feature type="compositionally biased region" description="Basic and acidic residues" evidence="1">
    <location>
        <begin position="310"/>
        <end position="320"/>
    </location>
</feature>
<dbReference type="Proteomes" id="UP001370758">
    <property type="component" value="Unassembled WGS sequence"/>
</dbReference>
<accession>A0AAV9VW28</accession>
<feature type="region of interest" description="Disordered" evidence="1">
    <location>
        <begin position="30"/>
        <end position="57"/>
    </location>
</feature>
<name>A0AAV9VW28_9PEZI</name>
<evidence type="ECO:0000256" key="1">
    <source>
        <dbReference type="SAM" id="MobiDB-lite"/>
    </source>
</evidence>
<proteinExistence type="predicted"/>
<feature type="region of interest" description="Disordered" evidence="1">
    <location>
        <begin position="255"/>
        <end position="363"/>
    </location>
</feature>
<feature type="compositionally biased region" description="Basic and acidic residues" evidence="1">
    <location>
        <begin position="328"/>
        <end position="341"/>
    </location>
</feature>
<feature type="region of interest" description="Disordered" evidence="1">
    <location>
        <begin position="738"/>
        <end position="857"/>
    </location>
</feature>
<evidence type="ECO:0000313" key="2">
    <source>
        <dbReference type="EMBL" id="KAK6496952.1"/>
    </source>
</evidence>
<sequence>MAATSPPPGHMPNKANSDWTNYLHSLGLAPTTMPGHTADEGCLSAQSTEPSPHGCGGDNEHLFVPPMLESEMAFGPIYETKSFNILRESIENISKGPHVIEATDQLAMAWTTPDDAMNKTSPSHRNISAAQRSFDDLKAGIEIVASFAWSLRDLGMQIVGLPRPCRTHNLDDAAPRENTEPAPKKAVAFWKYQCKHCALRLPSADGLQRHGRAPCSPPRIFPRQEESCERLDSHRDFSHLNIKFDKRKEYLGSKRFGSLQRREAQPRITRRSPDQPRVSRPKKTLPTSVARSRSDSNADPRRNPMTSSKTRKDSDNHRAEPSTLGLEFEAHDIGKKLRDPLQESEWASQGPVQEATKNHRSLGDDTLTGLLERMVPFGAYQDAVFRKQNRLRRKANTAYMKLKSAASYGSDALKRFVSELVDLDNIFRIGHETLLAFIDEDKRKIPNDLKSLYCMLHLCYAMSQSTDINAADEKDTEFAKSASEWKDCLPEIPSAGVDERSLFDELISVMWDEMKEAWDFMERSAWGGTLGPDYAMFDPAFALIDDFDTGDLLGGLSDLLVGDRLESLEYTTPEHMFRSVARPSWESLSKTLVITIAAGFIRGLQESCGIFIYGSNNVVGPVLHTDSERLPALGSKIPDQLALDIDLDGRHEVVAFLKDSLPQRLLPILNAASSHFLKGVISTLRDLQGCMVAFLAICCVTSHAFLYFSDIIHRSCSYYYTHSSWDLGCYDDIYNTSDGRSDDDEEEEEKNLEPYPSLVSRPSSGSGDTGNYLTKDTCIAPNPTEIKFPSQPGNPKPPESVEGLQPLEPSAGKRKRPKPSDITQIKKAVEPKWINITGPPKKRRRILQTLPRATTIQ</sequence>
<evidence type="ECO:0000313" key="3">
    <source>
        <dbReference type="Proteomes" id="UP001370758"/>
    </source>
</evidence>
<evidence type="ECO:0008006" key="4">
    <source>
        <dbReference type="Google" id="ProtNLM"/>
    </source>
</evidence>
<feature type="compositionally biased region" description="Basic and acidic residues" evidence="1">
    <location>
        <begin position="292"/>
        <end position="302"/>
    </location>
</feature>
<dbReference type="EMBL" id="JAVHJL010000010">
    <property type="protein sequence ID" value="KAK6496952.1"/>
    <property type="molecule type" value="Genomic_DNA"/>
</dbReference>
<feature type="compositionally biased region" description="Polar residues" evidence="1">
    <location>
        <begin position="760"/>
        <end position="774"/>
    </location>
</feature>
<reference evidence="2 3" key="1">
    <citation type="submission" date="2023-08" db="EMBL/GenBank/DDBJ databases">
        <authorList>
            <person name="Palmer J.M."/>
        </authorList>
    </citation>
    <scope>NUCLEOTIDE SEQUENCE [LARGE SCALE GENOMIC DNA]</scope>
    <source>
        <strain evidence="2 3">TWF481</strain>
    </source>
</reference>
<gene>
    <name evidence="2" type="ORF">TWF481_001933</name>
</gene>
<comment type="caution">
    <text evidence="2">The sequence shown here is derived from an EMBL/GenBank/DDBJ whole genome shotgun (WGS) entry which is preliminary data.</text>
</comment>
<keyword evidence="3" id="KW-1185">Reference proteome</keyword>
<dbReference type="AlphaFoldDB" id="A0AAV9VW28"/>
<protein>
    <recommendedName>
        <fullName evidence="4">C2H2-type domain-containing protein</fullName>
    </recommendedName>
</protein>
<feature type="compositionally biased region" description="Acidic residues" evidence="1">
    <location>
        <begin position="741"/>
        <end position="750"/>
    </location>
</feature>